<dbReference type="InterPro" id="IPR004154">
    <property type="entry name" value="Anticodon-bd"/>
</dbReference>
<dbReference type="InterPro" id="IPR041715">
    <property type="entry name" value="HisRS-like_core"/>
</dbReference>
<dbReference type="PROSITE" id="PS50862">
    <property type="entry name" value="AA_TRNA_LIGASE_II"/>
    <property type="match status" value="1"/>
</dbReference>
<feature type="domain" description="Aminoacyl-transfer RNA synthetases class-II family profile" evidence="11">
    <location>
        <begin position="41"/>
        <end position="327"/>
    </location>
</feature>
<evidence type="ECO:0000256" key="10">
    <source>
        <dbReference type="HAMAP-Rule" id="MF_00127"/>
    </source>
</evidence>
<keyword evidence="6 10" id="KW-0067">ATP-binding</keyword>
<dbReference type="EMBL" id="CP121472">
    <property type="protein sequence ID" value="WPL19305.1"/>
    <property type="molecule type" value="Genomic_DNA"/>
</dbReference>
<dbReference type="Gene3D" id="3.40.50.800">
    <property type="entry name" value="Anticodon-binding domain"/>
    <property type="match status" value="1"/>
</dbReference>
<dbReference type="PIRSF" id="PIRSF001549">
    <property type="entry name" value="His-tRNA_synth"/>
    <property type="match status" value="1"/>
</dbReference>
<dbReference type="InterPro" id="IPR045864">
    <property type="entry name" value="aa-tRNA-synth_II/BPL/LPL"/>
</dbReference>
<dbReference type="SUPFAM" id="SSF52954">
    <property type="entry name" value="Class II aaRS ABD-related"/>
    <property type="match status" value="1"/>
</dbReference>
<evidence type="ECO:0000256" key="7">
    <source>
        <dbReference type="ARBA" id="ARBA00022917"/>
    </source>
</evidence>
<dbReference type="Pfam" id="PF13393">
    <property type="entry name" value="tRNA-synt_His"/>
    <property type="match status" value="1"/>
</dbReference>
<keyword evidence="7 10" id="KW-0648">Protein biosynthesis</keyword>
<sequence>MVEQTRVAMPAQAPAKPPAQLKAVRGMHDILPADSARWQWLEGCARDLLAGYGYREIRMPLVEQTGLFRRSIGEVTDIVEKEMYSFEDRGGDHLSLRPEGTASCVRAAIEHGLLGQPQRLWYAGPMFRRERPQRGRYRQFHQIGVEVFGLSGPDIDLEQILLTRRLWEALGLTDLHLELNSLGDPADRVRYREDLVAYLDQYRDALDEDSLRRLATNPLRVLDSKNPLLRELIDAAPSLLDYLGSEARAHFDALCRGLEGAGLEVRINPRLVRGLDYYNRTVFEWVTDALGAQGAVCAGGRYDGLVEQLGGRATPAIGFAMGLERLLDLSAPSAADLKDAPDLYLVAVGEQAEARAVLVAEQVREQLPGVRLLCHCGGGSFKSQFKKADRSGAHFALVLGDEELAGGQVSVKPLRGEGAQESVALADLSRNLAGKLGL</sequence>
<organism evidence="12 13">
    <name type="scientific">Thiorhodovibrio winogradskyi</name>
    <dbReference type="NCBI Taxonomy" id="77007"/>
    <lineage>
        <taxon>Bacteria</taxon>
        <taxon>Pseudomonadati</taxon>
        <taxon>Pseudomonadota</taxon>
        <taxon>Gammaproteobacteria</taxon>
        <taxon>Chromatiales</taxon>
        <taxon>Chromatiaceae</taxon>
        <taxon>Thiorhodovibrio</taxon>
    </lineage>
</organism>
<dbReference type="Gene3D" id="3.30.930.10">
    <property type="entry name" value="Bira Bifunctional Protein, Domain 2"/>
    <property type="match status" value="1"/>
</dbReference>
<comment type="subunit">
    <text evidence="2 10">Homodimer.</text>
</comment>
<keyword evidence="3 10" id="KW-0963">Cytoplasm</keyword>
<accession>A0ABZ0SFZ3</accession>
<dbReference type="CDD" id="cd00859">
    <property type="entry name" value="HisRS_anticodon"/>
    <property type="match status" value="1"/>
</dbReference>
<dbReference type="InterPro" id="IPR033656">
    <property type="entry name" value="HisRS_anticodon"/>
</dbReference>
<evidence type="ECO:0000256" key="6">
    <source>
        <dbReference type="ARBA" id="ARBA00022840"/>
    </source>
</evidence>
<name>A0ABZ0SFZ3_9GAMM</name>
<evidence type="ECO:0000256" key="4">
    <source>
        <dbReference type="ARBA" id="ARBA00022598"/>
    </source>
</evidence>
<comment type="similarity">
    <text evidence="1 10">Belongs to the class-II aminoacyl-tRNA synthetase family.</text>
</comment>
<dbReference type="InterPro" id="IPR004516">
    <property type="entry name" value="HisRS/HisZ"/>
</dbReference>
<comment type="subcellular location">
    <subcellularLocation>
        <location evidence="10">Cytoplasm</location>
    </subcellularLocation>
</comment>
<evidence type="ECO:0000256" key="2">
    <source>
        <dbReference type="ARBA" id="ARBA00011738"/>
    </source>
</evidence>
<dbReference type="EC" id="6.1.1.21" evidence="10"/>
<gene>
    <name evidence="10 12" type="primary">hisS</name>
    <name evidence="12" type="ORF">Thiowin_04422</name>
</gene>
<evidence type="ECO:0000259" key="11">
    <source>
        <dbReference type="PROSITE" id="PS50862"/>
    </source>
</evidence>
<dbReference type="PANTHER" id="PTHR43707">
    <property type="entry name" value="HISTIDYL-TRNA SYNTHETASE"/>
    <property type="match status" value="1"/>
</dbReference>
<dbReference type="GO" id="GO:0004821">
    <property type="term" value="F:histidine-tRNA ligase activity"/>
    <property type="evidence" value="ECO:0007669"/>
    <property type="project" value="UniProtKB-EC"/>
</dbReference>
<keyword evidence="5 10" id="KW-0547">Nucleotide-binding</keyword>
<dbReference type="HAMAP" id="MF_00127">
    <property type="entry name" value="His_tRNA_synth"/>
    <property type="match status" value="1"/>
</dbReference>
<dbReference type="Pfam" id="PF03129">
    <property type="entry name" value="HGTP_anticodon"/>
    <property type="match status" value="1"/>
</dbReference>
<proteinExistence type="inferred from homology"/>
<evidence type="ECO:0000256" key="5">
    <source>
        <dbReference type="ARBA" id="ARBA00022741"/>
    </source>
</evidence>
<dbReference type="NCBIfam" id="TIGR00442">
    <property type="entry name" value="hisS"/>
    <property type="match status" value="1"/>
</dbReference>
<reference evidence="12 13" key="1">
    <citation type="journal article" date="2023" name="Microorganisms">
        <title>Thiorhodovibrio frisius and Trv. litoralis spp. nov., Two Novel Members from a Clade of Fastidious Purple Sulfur Bacteria That Exhibit Unique Red-Shifted Light-Harvesting Capabilities.</title>
        <authorList>
            <person name="Methner A."/>
            <person name="Kuzyk S.B."/>
            <person name="Petersen J."/>
            <person name="Bauer S."/>
            <person name="Brinkmann H."/>
            <person name="Sichau K."/>
            <person name="Wanner G."/>
            <person name="Wolf J."/>
            <person name="Neumann-Schaal M."/>
            <person name="Henke P."/>
            <person name="Tank M."/>
            <person name="Sproer C."/>
            <person name="Bunk B."/>
            <person name="Overmann J."/>
        </authorList>
    </citation>
    <scope>NUCLEOTIDE SEQUENCE [LARGE SCALE GENOMIC DNA]</scope>
    <source>
        <strain evidence="12 13">DSM 6702</strain>
    </source>
</reference>
<evidence type="ECO:0000256" key="8">
    <source>
        <dbReference type="ARBA" id="ARBA00023146"/>
    </source>
</evidence>
<evidence type="ECO:0000256" key="3">
    <source>
        <dbReference type="ARBA" id="ARBA00022490"/>
    </source>
</evidence>
<dbReference type="InterPro" id="IPR036621">
    <property type="entry name" value="Anticodon-bd_dom_sf"/>
</dbReference>
<evidence type="ECO:0000313" key="12">
    <source>
        <dbReference type="EMBL" id="WPL19305.1"/>
    </source>
</evidence>
<dbReference type="SUPFAM" id="SSF55681">
    <property type="entry name" value="Class II aaRS and biotin synthetases"/>
    <property type="match status" value="1"/>
</dbReference>
<evidence type="ECO:0000256" key="9">
    <source>
        <dbReference type="ARBA" id="ARBA00047639"/>
    </source>
</evidence>
<keyword evidence="13" id="KW-1185">Reference proteome</keyword>
<dbReference type="InterPro" id="IPR006195">
    <property type="entry name" value="aa-tRNA-synth_II"/>
</dbReference>
<dbReference type="RefSeq" id="WP_328985055.1">
    <property type="nucleotide sequence ID" value="NZ_CP121472.1"/>
</dbReference>
<keyword evidence="8 10" id="KW-0030">Aminoacyl-tRNA synthetase</keyword>
<keyword evidence="4 10" id="KW-0436">Ligase</keyword>
<evidence type="ECO:0000256" key="1">
    <source>
        <dbReference type="ARBA" id="ARBA00008226"/>
    </source>
</evidence>
<dbReference type="InterPro" id="IPR015807">
    <property type="entry name" value="His-tRNA-ligase"/>
</dbReference>
<dbReference type="CDD" id="cd00773">
    <property type="entry name" value="HisRS-like_core"/>
    <property type="match status" value="1"/>
</dbReference>
<protein>
    <recommendedName>
        <fullName evidence="10">Histidine--tRNA ligase</fullName>
        <ecNumber evidence="10">6.1.1.21</ecNumber>
    </recommendedName>
    <alternativeName>
        <fullName evidence="10">Histidyl-tRNA synthetase</fullName>
        <shortName evidence="10">HisRS</shortName>
    </alternativeName>
</protein>
<comment type="catalytic activity">
    <reaction evidence="9 10">
        <text>tRNA(His) + L-histidine + ATP = L-histidyl-tRNA(His) + AMP + diphosphate + H(+)</text>
        <dbReference type="Rhea" id="RHEA:17313"/>
        <dbReference type="Rhea" id="RHEA-COMP:9665"/>
        <dbReference type="Rhea" id="RHEA-COMP:9689"/>
        <dbReference type="ChEBI" id="CHEBI:15378"/>
        <dbReference type="ChEBI" id="CHEBI:30616"/>
        <dbReference type="ChEBI" id="CHEBI:33019"/>
        <dbReference type="ChEBI" id="CHEBI:57595"/>
        <dbReference type="ChEBI" id="CHEBI:78442"/>
        <dbReference type="ChEBI" id="CHEBI:78527"/>
        <dbReference type="ChEBI" id="CHEBI:456215"/>
        <dbReference type="EC" id="6.1.1.21"/>
    </reaction>
</comment>
<dbReference type="PANTHER" id="PTHR43707:SF1">
    <property type="entry name" value="HISTIDINE--TRNA LIGASE, MITOCHONDRIAL-RELATED"/>
    <property type="match status" value="1"/>
</dbReference>
<evidence type="ECO:0000313" key="13">
    <source>
        <dbReference type="Proteomes" id="UP001432180"/>
    </source>
</evidence>
<dbReference type="Proteomes" id="UP001432180">
    <property type="component" value="Chromosome"/>
</dbReference>